<comment type="caution">
    <text evidence="1">The sequence shown here is derived from an EMBL/GenBank/DDBJ whole genome shotgun (WGS) entry which is preliminary data.</text>
</comment>
<dbReference type="EMBL" id="CAMXCT030003968">
    <property type="protein sequence ID" value="CAL4794418.1"/>
    <property type="molecule type" value="Genomic_DNA"/>
</dbReference>
<evidence type="ECO:0000313" key="1">
    <source>
        <dbReference type="EMBL" id="CAI4007106.1"/>
    </source>
</evidence>
<dbReference type="AlphaFoldDB" id="A0A9P1GAM7"/>
<dbReference type="Proteomes" id="UP001152797">
    <property type="component" value="Unassembled WGS sequence"/>
</dbReference>
<gene>
    <name evidence="1" type="ORF">C1SCF055_LOCUS32682</name>
</gene>
<dbReference type="EMBL" id="CAMXCT020003968">
    <property type="protein sequence ID" value="CAL1160481.1"/>
    <property type="molecule type" value="Genomic_DNA"/>
</dbReference>
<dbReference type="InterPro" id="IPR036188">
    <property type="entry name" value="FAD/NAD-bd_sf"/>
</dbReference>
<dbReference type="SUPFAM" id="SSF51905">
    <property type="entry name" value="FAD/NAD(P)-binding domain"/>
    <property type="match status" value="1"/>
</dbReference>
<name>A0A9P1GAM7_9DINO</name>
<evidence type="ECO:0000313" key="3">
    <source>
        <dbReference type="EMBL" id="CAL4794418.1"/>
    </source>
</evidence>
<dbReference type="OrthoDB" id="437885at2759"/>
<proteinExistence type="predicted"/>
<evidence type="ECO:0000313" key="2">
    <source>
        <dbReference type="EMBL" id="CAL1160481.1"/>
    </source>
</evidence>
<reference evidence="2" key="2">
    <citation type="submission" date="2024-04" db="EMBL/GenBank/DDBJ databases">
        <authorList>
            <person name="Chen Y."/>
            <person name="Shah S."/>
            <person name="Dougan E. K."/>
            <person name="Thang M."/>
            <person name="Chan C."/>
        </authorList>
    </citation>
    <scope>NUCLEOTIDE SEQUENCE [LARGE SCALE GENOMIC DNA]</scope>
</reference>
<keyword evidence="4" id="KW-1185">Reference proteome</keyword>
<organism evidence="1">
    <name type="scientific">Cladocopium goreaui</name>
    <dbReference type="NCBI Taxonomy" id="2562237"/>
    <lineage>
        <taxon>Eukaryota</taxon>
        <taxon>Sar</taxon>
        <taxon>Alveolata</taxon>
        <taxon>Dinophyceae</taxon>
        <taxon>Suessiales</taxon>
        <taxon>Symbiodiniaceae</taxon>
        <taxon>Cladocopium</taxon>
    </lineage>
</organism>
<sequence>MEVLQDRARRLLRILDVNHDGRLSVEECACLQEDSWLFPNDASFEQVLDSTDRSFVDADLLWSLLSDRLESDATGGEEWLRKQYRLLRSRQPSSGIDVSKSFTGSKSLYWMRSKSALGSLEKLWEDFCSALQVEDIDQAFSALWTSMQEVQLNSSKPFGPFEAYSKLLQRMPLSIPRFQKQLDSGADPLKGEKLAVIGAGPIGLRAALELALLGAEVHVFDSRASFSRMNILKLWDWAASDLLELGAKHLLPNFLTYMDHIGIRELQALLLKLCLLAKVKFHWNSAFKAMSKIQSPVRERLQLVTQKVLTQSGKPTGQEDVQTFSSLVACDGGKSKVAEHLGLKRHRADGQSEEPRSEIAVVVNFQNHKEVEDRLLVECPRGATSDEIPLVKRLIYLQGETHYFIMTVDLDVLMKHGVVASQDLVNVNQQNLEILARQVVELYSSEVRRIYSEHDGAFGVDIPRDFWARRSVALDPLGRPAMSVFSYHADLTWLSQPMYLFDENLPVFFAGDALREPFWPMGEGCSRGFMGAFDTVWAVRCWAKGLRGTSLMKLRRSLFDIASQVNPKNYGKDVFLPYEHAAPFAGLEWLSVPGLRWPAWGFDGRKRPMKYIFTVDPRTRYISYKENPEENLEPDTAASLMCSTCSK</sequence>
<reference evidence="1" key="1">
    <citation type="submission" date="2022-10" db="EMBL/GenBank/DDBJ databases">
        <authorList>
            <person name="Chen Y."/>
            <person name="Dougan E. K."/>
            <person name="Chan C."/>
            <person name="Rhodes N."/>
            <person name="Thang M."/>
        </authorList>
    </citation>
    <scope>NUCLEOTIDE SEQUENCE</scope>
</reference>
<dbReference type="EMBL" id="CAMXCT010003968">
    <property type="protein sequence ID" value="CAI4007106.1"/>
    <property type="molecule type" value="Genomic_DNA"/>
</dbReference>
<protein>
    <submittedName>
        <fullName evidence="3">Protein-methionine sulfoxide oxidase mical2b</fullName>
    </submittedName>
</protein>
<dbReference type="Gene3D" id="3.50.50.60">
    <property type="entry name" value="FAD/NAD(P)-binding domain"/>
    <property type="match status" value="1"/>
</dbReference>
<evidence type="ECO:0000313" key="4">
    <source>
        <dbReference type="Proteomes" id="UP001152797"/>
    </source>
</evidence>
<accession>A0A9P1GAM7</accession>
<dbReference type="PRINTS" id="PR00420">
    <property type="entry name" value="RNGMNOXGNASE"/>
</dbReference>